<feature type="compositionally biased region" description="Polar residues" evidence="1">
    <location>
        <begin position="337"/>
        <end position="346"/>
    </location>
</feature>
<feature type="region of interest" description="Disordered" evidence="1">
    <location>
        <begin position="454"/>
        <end position="491"/>
    </location>
</feature>
<feature type="compositionally biased region" description="Basic and acidic residues" evidence="1">
    <location>
        <begin position="664"/>
        <end position="676"/>
    </location>
</feature>
<feature type="region of interest" description="Disordered" evidence="1">
    <location>
        <begin position="357"/>
        <end position="376"/>
    </location>
</feature>
<feature type="region of interest" description="Disordered" evidence="1">
    <location>
        <begin position="941"/>
        <end position="1029"/>
    </location>
</feature>
<sequence length="1184" mass="130525">MRRLATMSQPEPDVYAMLESSFQPSPNLRQTKRLPLRTDDYRTYSRAAAPLKRDYSYTTQATDDTESTIESDHNTPLPSPGLLKGADSGLPPTPPTASQDGSSTQMPEQLPLADSVRNSLISQKSSLSTPVNARSPPTPDPSPPRTNASNASNATNATNATLERPPIYTYPSSRADSFQTAREDPFSSDRDDSRSVTPANDRLSTVEEDRGLGLAFEHDQSDVTPTNIQGPYFPATEQVDSTVGAEENKGPQVVEDIPDREWNTDLMHNVTVRRKRRPDYNSPRKVSAPEPVAKPVAPVAEPIAESAPAVTIVEAASPTPSNRARRASSLRERVEASHNSPVTPSIENFAHSIGWPSEGEGMSAGKHRDSTNKRLSTASVASTVVSAHVIITPPRRTQTLRHSGRNMAYRRDVSAPSELGSGAYSNRNSVISQYDDVPPRRLVHKRTNIADRSARFSTDSDVSSQRIMSPSLSLRSRTIDSSAHTQAHQESLRNVLQPAADILSRHSTIARSGGSYHKRVNSAPEPTRRTLSSKPRNFTEILPSESPRPIETTQPPVERAPSPTLSPKPRRASPTSRKGRRQEPVVTDVKLPGGLDKTLSDLPDQGVDGPAERDVFMGASHPVEDARVPSALTDRVRRLLAARETAEEATLVVDAKQNPATSENLEKFSPLKDSEPQRQPSRPTSWAKRASLHQESASLSPDAAVRPVVDDRVYTPEMKRRSQASRPDSGDHGRVSFDRSASRSASRTEEHANARHLYSQSTPFSQFSDTVEVTEATAVSIYPHNNNSLLVVQQSRGNSLLPEQRQLQDVREVRASPTPPFVDADEAPQEAREETDEPYPQPTLTFEPSTPPMQSDLPQPDGVDSPLENPRDPPVPPKINFIPPTPMEELEKELVPGPPGPPERSDSHPQRRLSVLQRARRYSDNLITPLFARASNNRTRFASESHGHTHRNPSVPSVNDEDGTLHPFWRPRGFWDGFEDGDSESDEEEGLPQGGDTSDIEDPEPEPEPPRPRRASTLGNKLKGGFRGSGGFLIGNSLGVERAGTNKRRHHVTLPPHFRTPRTAGHLAEPKVIIQAPTQPLGRHRGGGVTKRRSSPDLRRSASVPDNMSTVSYEYEQSRRSRGSWRQGKSLPGLKKYHVQYIGISGVKERLRERRTEKRREKIRRSIGSRYYVDPVAPGSAFSQ</sequence>
<feature type="compositionally biased region" description="Low complexity" evidence="1">
    <location>
        <begin position="145"/>
        <end position="161"/>
    </location>
</feature>
<feature type="compositionally biased region" description="Acidic residues" evidence="1">
    <location>
        <begin position="977"/>
        <end position="990"/>
    </location>
</feature>
<feature type="region of interest" description="Disordered" evidence="1">
    <location>
        <begin position="318"/>
        <end position="348"/>
    </location>
</feature>
<feature type="compositionally biased region" description="Polar residues" evidence="1">
    <location>
        <begin position="842"/>
        <end position="857"/>
    </location>
</feature>
<feature type="compositionally biased region" description="Basic and acidic residues" evidence="1">
    <location>
        <begin position="181"/>
        <end position="194"/>
    </location>
</feature>
<evidence type="ECO:0000313" key="2">
    <source>
        <dbReference type="EMBL" id="RYN47931.1"/>
    </source>
</evidence>
<feature type="region of interest" description="Disordered" evidence="1">
    <location>
        <begin position="215"/>
        <end position="234"/>
    </location>
</feature>
<protein>
    <submittedName>
        <fullName evidence="2">Uncharacterized protein</fullName>
    </submittedName>
</protein>
<feature type="compositionally biased region" description="Basic and acidic residues" evidence="1">
    <location>
        <begin position="728"/>
        <end position="753"/>
    </location>
</feature>
<feature type="compositionally biased region" description="Basic and acidic residues" evidence="1">
    <location>
        <begin position="708"/>
        <end position="720"/>
    </location>
</feature>
<feature type="compositionally biased region" description="Polar residues" evidence="1">
    <location>
        <begin position="96"/>
        <end position="107"/>
    </location>
</feature>
<reference evidence="3" key="1">
    <citation type="journal article" date="2019" name="bioRxiv">
        <title>Genomics, evolutionary history and diagnostics of the Alternaria alternata species group including apple and Asian pear pathotypes.</title>
        <authorList>
            <person name="Armitage A.D."/>
            <person name="Cockerton H.M."/>
            <person name="Sreenivasaprasad S."/>
            <person name="Woodhall J.W."/>
            <person name="Lane C.R."/>
            <person name="Harrison R.J."/>
            <person name="Clarkson J.P."/>
        </authorList>
    </citation>
    <scope>NUCLEOTIDE SEQUENCE [LARGE SCALE GENOMIC DNA]</scope>
    <source>
        <strain evidence="3">FERA 1082</strain>
    </source>
</reference>
<name>A0A4Q4MCJ4_9PLEO</name>
<dbReference type="EMBL" id="PDXA01000024">
    <property type="protein sequence ID" value="RYN47931.1"/>
    <property type="molecule type" value="Genomic_DNA"/>
</dbReference>
<organism evidence="2 3">
    <name type="scientific">Alternaria tenuissima</name>
    <dbReference type="NCBI Taxonomy" id="119927"/>
    <lineage>
        <taxon>Eukaryota</taxon>
        <taxon>Fungi</taxon>
        <taxon>Dikarya</taxon>
        <taxon>Ascomycota</taxon>
        <taxon>Pezizomycotina</taxon>
        <taxon>Dothideomycetes</taxon>
        <taxon>Pleosporomycetidae</taxon>
        <taxon>Pleosporales</taxon>
        <taxon>Pleosporineae</taxon>
        <taxon>Pleosporaceae</taxon>
        <taxon>Alternaria</taxon>
        <taxon>Alternaria sect. Alternaria</taxon>
        <taxon>Alternaria alternata complex</taxon>
    </lineage>
</organism>
<feature type="compositionally biased region" description="Basic residues" evidence="1">
    <location>
        <begin position="1082"/>
        <end position="1093"/>
    </location>
</feature>
<feature type="region of interest" description="Disordered" evidence="1">
    <location>
        <begin position="651"/>
        <end position="757"/>
    </location>
</feature>
<evidence type="ECO:0000313" key="3">
    <source>
        <dbReference type="Proteomes" id="UP000292402"/>
    </source>
</evidence>
<feature type="compositionally biased region" description="Polar residues" evidence="1">
    <location>
        <begin position="20"/>
        <end position="29"/>
    </location>
</feature>
<proteinExistence type="predicted"/>
<feature type="compositionally biased region" description="Acidic residues" evidence="1">
    <location>
        <begin position="998"/>
        <end position="1007"/>
    </location>
</feature>
<dbReference type="AlphaFoldDB" id="A0A4Q4MCJ4"/>
<feature type="compositionally biased region" description="Polar residues" evidence="1">
    <location>
        <begin position="455"/>
        <end position="491"/>
    </location>
</feature>
<feature type="compositionally biased region" description="Polar residues" evidence="1">
    <location>
        <begin position="116"/>
        <end position="131"/>
    </location>
</feature>
<feature type="compositionally biased region" description="Polar residues" evidence="1">
    <location>
        <begin position="170"/>
        <end position="180"/>
    </location>
</feature>
<evidence type="ECO:0000256" key="1">
    <source>
        <dbReference type="SAM" id="MobiDB-lite"/>
    </source>
</evidence>
<feature type="compositionally biased region" description="Acidic residues" evidence="1">
    <location>
        <begin position="823"/>
        <end position="837"/>
    </location>
</feature>
<accession>A0A4Q4MCJ4</accession>
<feature type="region of interest" description="Disordered" evidence="1">
    <location>
        <begin position="1079"/>
        <end position="1129"/>
    </location>
</feature>
<feature type="region of interest" description="Disordered" evidence="1">
    <location>
        <begin position="804"/>
        <end position="923"/>
    </location>
</feature>
<feature type="region of interest" description="Disordered" evidence="1">
    <location>
        <begin position="508"/>
        <end position="611"/>
    </location>
</feature>
<gene>
    <name evidence="2" type="ORF">AA0114_g7313</name>
</gene>
<dbReference type="Proteomes" id="UP000292402">
    <property type="component" value="Unassembled WGS sequence"/>
</dbReference>
<comment type="caution">
    <text evidence="2">The sequence shown here is derived from an EMBL/GenBank/DDBJ whole genome shotgun (WGS) entry which is preliminary data.</text>
</comment>
<feature type="region of interest" description="Disordered" evidence="1">
    <location>
        <begin position="19"/>
        <end position="207"/>
    </location>
</feature>